<dbReference type="AlphaFoldDB" id="Q97K97"/>
<dbReference type="RefSeq" id="WP_010964340.1">
    <property type="nucleotide sequence ID" value="NC_003030.1"/>
</dbReference>
<name>Q97K97_CLOAB</name>
<evidence type="ECO:0000313" key="3">
    <source>
        <dbReference type="EMBL" id="AAK78998.1"/>
    </source>
</evidence>
<dbReference type="PANTHER" id="PTHR11487">
    <property type="entry name" value="THIOESTERASE"/>
    <property type="match status" value="1"/>
</dbReference>
<organism evidence="3 4">
    <name type="scientific">Clostridium acetobutylicum (strain ATCC 824 / DSM 792 / JCM 1419 / IAM 19013 / LMG 5710 / NBRC 13948 / NRRL B-527 / VKM B-1787 / 2291 / W)</name>
    <dbReference type="NCBI Taxonomy" id="272562"/>
    <lineage>
        <taxon>Bacteria</taxon>
        <taxon>Bacillati</taxon>
        <taxon>Bacillota</taxon>
        <taxon>Clostridia</taxon>
        <taxon>Eubacteriales</taxon>
        <taxon>Clostridiaceae</taxon>
        <taxon>Clostridium</taxon>
    </lineage>
</organism>
<evidence type="ECO:0000256" key="1">
    <source>
        <dbReference type="ARBA" id="ARBA00007169"/>
    </source>
</evidence>
<sequence length="253" mass="29465">MENVIHNSRWIMTPEVKEDCKMRLFCLPFAGGGALAYRSWCRYMPPEIELCAVQLPGRENRIKDEKFYDINLLIDELVLQILPYLDKPFALYGHSMGGLISFELARRIRKVKGLTPKILFFSGSKAPQLYDHTKDISHLPDELFLKAIKSFNGMPDMFWQDRELIEFKLPTLRADFSVLEGYNYYNEEPLECPISALCGENDKIISKKDMEALALQTKNQFKLRMFDGDHFFINTCRSKVLKSIIEDLNEYLN</sequence>
<dbReference type="eggNOG" id="COG3208">
    <property type="taxonomic scope" value="Bacteria"/>
</dbReference>
<feature type="domain" description="Thioesterase" evidence="2">
    <location>
        <begin position="23"/>
        <end position="248"/>
    </location>
</feature>
<dbReference type="Gene3D" id="3.40.50.1820">
    <property type="entry name" value="alpha/beta hydrolase"/>
    <property type="match status" value="1"/>
</dbReference>
<accession>Q97K97</accession>
<dbReference type="GO" id="GO:0008610">
    <property type="term" value="P:lipid biosynthetic process"/>
    <property type="evidence" value="ECO:0007669"/>
    <property type="project" value="TreeGrafter"/>
</dbReference>
<reference evidence="3 4" key="1">
    <citation type="journal article" date="2001" name="J. Bacteriol.">
        <title>Genome sequence and comparative analysis of the solvent-producing bacterium Clostridium acetobutylicum.</title>
        <authorList>
            <person name="Nolling J."/>
            <person name="Breton G."/>
            <person name="Omelchenko M.V."/>
            <person name="Makarova K.S."/>
            <person name="Zeng Q."/>
            <person name="Gibson R."/>
            <person name="Lee H.M."/>
            <person name="Dubois J."/>
            <person name="Qiu D."/>
            <person name="Hitti J."/>
            <person name="Wolf Y.I."/>
            <person name="Tatusov R.L."/>
            <person name="Sabathe F."/>
            <person name="Doucette-Stamm L."/>
            <person name="Soucaille P."/>
            <person name="Daly M.J."/>
            <person name="Bennett G.N."/>
            <person name="Koonin E.V."/>
            <person name="Smith D.R."/>
        </authorList>
    </citation>
    <scope>NUCLEOTIDE SEQUENCE [LARGE SCALE GENOMIC DNA]</scope>
    <source>
        <strain evidence="4">ATCC 824 / DSM 792 / JCM 1419 / LMG 5710 / VKM B-1787</strain>
    </source>
</reference>
<dbReference type="Proteomes" id="UP000000814">
    <property type="component" value="Chromosome"/>
</dbReference>
<dbReference type="GO" id="GO:0016787">
    <property type="term" value="F:hydrolase activity"/>
    <property type="evidence" value="ECO:0007669"/>
    <property type="project" value="UniProtKB-KW"/>
</dbReference>
<evidence type="ECO:0000313" key="4">
    <source>
        <dbReference type="Proteomes" id="UP000000814"/>
    </source>
</evidence>
<dbReference type="InterPro" id="IPR012223">
    <property type="entry name" value="TEII"/>
</dbReference>
<comment type="similarity">
    <text evidence="1">Belongs to the thioesterase family.</text>
</comment>
<protein>
    <submittedName>
        <fullName evidence="3">Thioesterase II of alpha/beta hydrolase superfamily</fullName>
    </submittedName>
</protein>
<dbReference type="PATRIC" id="fig|272562.8.peg.1230"/>
<dbReference type="ESTHER" id="cloac-CAC1022">
    <property type="family name" value="Thioesterase"/>
</dbReference>
<dbReference type="SUPFAM" id="SSF53474">
    <property type="entry name" value="alpha/beta-Hydrolases"/>
    <property type="match status" value="1"/>
</dbReference>
<dbReference type="HOGENOM" id="CLU_070456_1_1_9"/>
<dbReference type="PIR" id="C97026">
    <property type="entry name" value="C97026"/>
</dbReference>
<dbReference type="EMBL" id="AE001437">
    <property type="protein sequence ID" value="AAK78998.1"/>
    <property type="molecule type" value="Genomic_DNA"/>
</dbReference>
<dbReference type="KEGG" id="cac:CA_C1022"/>
<evidence type="ECO:0000259" key="2">
    <source>
        <dbReference type="Pfam" id="PF00975"/>
    </source>
</evidence>
<dbReference type="STRING" id="272562.CA_C1022"/>
<gene>
    <name evidence="3" type="ordered locus">CA_C1022</name>
</gene>
<dbReference type="PANTHER" id="PTHR11487:SF0">
    <property type="entry name" value="S-ACYL FATTY ACID SYNTHASE THIOESTERASE, MEDIUM CHAIN"/>
    <property type="match status" value="1"/>
</dbReference>
<dbReference type="InterPro" id="IPR001031">
    <property type="entry name" value="Thioesterase"/>
</dbReference>
<dbReference type="Pfam" id="PF00975">
    <property type="entry name" value="Thioesterase"/>
    <property type="match status" value="1"/>
</dbReference>
<keyword evidence="3" id="KW-0378">Hydrolase</keyword>
<keyword evidence="4" id="KW-1185">Reference proteome</keyword>
<dbReference type="DNASU" id="1117205"/>
<dbReference type="GeneID" id="44997536"/>
<dbReference type="InterPro" id="IPR029058">
    <property type="entry name" value="AB_hydrolase_fold"/>
</dbReference>
<proteinExistence type="inferred from homology"/>
<dbReference type="OrthoDB" id="2213423at2"/>